<name>A0A382HA58_9ZZZZ</name>
<feature type="compositionally biased region" description="Polar residues" evidence="6">
    <location>
        <begin position="10"/>
        <end position="23"/>
    </location>
</feature>
<keyword evidence="5" id="KW-0560">Oxidoreductase</keyword>
<proteinExistence type="inferred from homology"/>
<evidence type="ECO:0000256" key="5">
    <source>
        <dbReference type="ARBA" id="ARBA00023002"/>
    </source>
</evidence>
<comment type="cofactor">
    <cofactor evidence="1">
        <name>FAD</name>
        <dbReference type="ChEBI" id="CHEBI:57692"/>
    </cofactor>
</comment>
<evidence type="ECO:0000256" key="3">
    <source>
        <dbReference type="ARBA" id="ARBA00022630"/>
    </source>
</evidence>
<dbReference type="InterPro" id="IPR006076">
    <property type="entry name" value="FAD-dep_OxRdtase"/>
</dbReference>
<dbReference type="Gene3D" id="3.30.9.10">
    <property type="entry name" value="D-Amino Acid Oxidase, subunit A, domain 2"/>
    <property type="match status" value="1"/>
</dbReference>
<dbReference type="PANTHER" id="PTHR11530">
    <property type="entry name" value="D-AMINO ACID OXIDASE"/>
    <property type="match status" value="1"/>
</dbReference>
<feature type="region of interest" description="Disordered" evidence="6">
    <location>
        <begin position="1"/>
        <end position="23"/>
    </location>
</feature>
<evidence type="ECO:0000256" key="1">
    <source>
        <dbReference type="ARBA" id="ARBA00001974"/>
    </source>
</evidence>
<accession>A0A382HA58</accession>
<dbReference type="AlphaFoldDB" id="A0A382HA58"/>
<keyword evidence="4" id="KW-0274">FAD</keyword>
<evidence type="ECO:0000256" key="2">
    <source>
        <dbReference type="ARBA" id="ARBA00006730"/>
    </source>
</evidence>
<evidence type="ECO:0000259" key="7">
    <source>
        <dbReference type="Pfam" id="PF01266"/>
    </source>
</evidence>
<dbReference type="GO" id="GO:0019478">
    <property type="term" value="P:D-amino acid catabolic process"/>
    <property type="evidence" value="ECO:0007669"/>
    <property type="project" value="TreeGrafter"/>
</dbReference>
<organism evidence="8">
    <name type="scientific">marine metagenome</name>
    <dbReference type="NCBI Taxonomy" id="408172"/>
    <lineage>
        <taxon>unclassified sequences</taxon>
        <taxon>metagenomes</taxon>
        <taxon>ecological metagenomes</taxon>
    </lineage>
</organism>
<sequence length="261" mass="29331">KVTIYAQDVPPNTTSNKSLASWTPTSGLVDADQRTESWDSQFRRAAHIAYRQLQLLVGPKYGVSWIDQWRFLDEYPEDATSQSNDTRPPLLPSHLRTEQVVVGPEDHFFPCNYMVRRKTLRIEPSIYLEALVNDFLAFRGDLVIKTFDSIEDLMSLDQELTINCTGLGSHDLFNDTELSPLKGQLVALIPQGEVNYATIGNLPGTNSEGFVHMLPRQDGIILGGTSEKGVWSVEPDQEATNRILSAHFRLFQGIKSGGFYR</sequence>
<protein>
    <recommendedName>
        <fullName evidence="7">FAD dependent oxidoreductase domain-containing protein</fullName>
    </recommendedName>
</protein>
<feature type="domain" description="FAD dependent oxidoreductase" evidence="7">
    <location>
        <begin position="123"/>
        <end position="253"/>
    </location>
</feature>
<keyword evidence="3" id="KW-0285">Flavoprotein</keyword>
<comment type="similarity">
    <text evidence="2">Belongs to the DAMOX/DASOX family.</text>
</comment>
<dbReference type="Pfam" id="PF01266">
    <property type="entry name" value="DAO"/>
    <property type="match status" value="1"/>
</dbReference>
<evidence type="ECO:0000313" key="8">
    <source>
        <dbReference type="EMBL" id="SVB84176.1"/>
    </source>
</evidence>
<gene>
    <name evidence="8" type="ORF">METZ01_LOCUS237030</name>
</gene>
<reference evidence="8" key="1">
    <citation type="submission" date="2018-05" db="EMBL/GenBank/DDBJ databases">
        <authorList>
            <person name="Lanie J.A."/>
            <person name="Ng W.-L."/>
            <person name="Kazmierczak K.M."/>
            <person name="Andrzejewski T.M."/>
            <person name="Davidsen T.M."/>
            <person name="Wayne K.J."/>
            <person name="Tettelin H."/>
            <person name="Glass J.I."/>
            <person name="Rusch D."/>
            <person name="Podicherti R."/>
            <person name="Tsui H.-C.T."/>
            <person name="Winkler M.E."/>
        </authorList>
    </citation>
    <scope>NUCLEOTIDE SEQUENCE</scope>
</reference>
<dbReference type="EMBL" id="UINC01060069">
    <property type="protein sequence ID" value="SVB84176.1"/>
    <property type="molecule type" value="Genomic_DNA"/>
</dbReference>
<dbReference type="GO" id="GO:0071949">
    <property type="term" value="F:FAD binding"/>
    <property type="evidence" value="ECO:0007669"/>
    <property type="project" value="InterPro"/>
</dbReference>
<dbReference type="GO" id="GO:0003884">
    <property type="term" value="F:D-amino-acid oxidase activity"/>
    <property type="evidence" value="ECO:0007669"/>
    <property type="project" value="InterPro"/>
</dbReference>
<dbReference type="PANTHER" id="PTHR11530:SF11">
    <property type="entry name" value="D-ASPARTATE OXIDASE"/>
    <property type="match status" value="1"/>
</dbReference>
<evidence type="ECO:0000256" key="6">
    <source>
        <dbReference type="SAM" id="MobiDB-lite"/>
    </source>
</evidence>
<dbReference type="InterPro" id="IPR023209">
    <property type="entry name" value="DAO"/>
</dbReference>
<dbReference type="SUPFAM" id="SSF54373">
    <property type="entry name" value="FAD-linked reductases, C-terminal domain"/>
    <property type="match status" value="1"/>
</dbReference>
<dbReference type="GO" id="GO:0005737">
    <property type="term" value="C:cytoplasm"/>
    <property type="evidence" value="ECO:0007669"/>
    <property type="project" value="TreeGrafter"/>
</dbReference>
<evidence type="ECO:0000256" key="4">
    <source>
        <dbReference type="ARBA" id="ARBA00022827"/>
    </source>
</evidence>
<feature type="non-terminal residue" evidence="8">
    <location>
        <position position="1"/>
    </location>
</feature>